<keyword evidence="2" id="KW-0378">Hydrolase</keyword>
<feature type="domain" description="Helicase ATP-binding" evidence="5">
    <location>
        <begin position="117"/>
        <end position="263"/>
    </location>
</feature>
<comment type="caution">
    <text evidence="7">The sequence shown here is derived from an EMBL/GenBank/DDBJ whole genome shotgun (WGS) entry which is preliminary data.</text>
</comment>
<dbReference type="InterPro" id="IPR011545">
    <property type="entry name" value="DEAD/DEAH_box_helicase_dom"/>
</dbReference>
<keyword evidence="3" id="KW-0347">Helicase</keyword>
<dbReference type="Pfam" id="PF00270">
    <property type="entry name" value="DEAD"/>
    <property type="match status" value="1"/>
</dbReference>
<evidence type="ECO:0008006" key="9">
    <source>
        <dbReference type="Google" id="ProtNLM"/>
    </source>
</evidence>
<keyword evidence="8" id="KW-1185">Reference proteome</keyword>
<dbReference type="PROSITE" id="PS51194">
    <property type="entry name" value="HELICASE_CTER"/>
    <property type="match status" value="1"/>
</dbReference>
<reference evidence="7 8" key="1">
    <citation type="submission" date="2020-08" db="EMBL/GenBank/DDBJ databases">
        <title>Sequencing the genomes of 1000 actinobacteria strains.</title>
        <authorList>
            <person name="Klenk H.-P."/>
        </authorList>
    </citation>
    <scope>NUCLEOTIDE SEQUENCE [LARGE SCALE GENOMIC DNA]</scope>
    <source>
        <strain evidence="7 8">DSM 105498</strain>
    </source>
</reference>
<organism evidence="7 8">
    <name type="scientific">Nocardioides soli</name>
    <dbReference type="NCBI Taxonomy" id="1036020"/>
    <lineage>
        <taxon>Bacteria</taxon>
        <taxon>Bacillati</taxon>
        <taxon>Actinomycetota</taxon>
        <taxon>Actinomycetes</taxon>
        <taxon>Propionibacteriales</taxon>
        <taxon>Nocardioidaceae</taxon>
        <taxon>Nocardioides</taxon>
    </lineage>
</organism>
<name>A0A7W4Z4P2_9ACTN</name>
<dbReference type="Proteomes" id="UP000589626">
    <property type="component" value="Unassembled WGS sequence"/>
</dbReference>
<sequence length="721" mass="79909">MATSDELTTPALRARISTGDLGDEAFQALSFIASLLSGGRADVSNARDLLIRMLDLRSQLGPNERAFEALLREAGLFAYIQALDGLSTGDLVALEAHRPLDFPDPDVVFHPVQARAYRYLLSGRSVILSAPTSFGKSLILDAVLRSGRFDNVAVVVPTLALIDETRRRLSRLGSGHRVISHPSQSLGDRNVLVMTQERLLELETLPQLDLFMIDEFYKLSIPAGQPDRSALLNHALHRLMKTGAPFYFAGPNVQTLAEGLPDLFEAAFIATDYATVAVDMVTLPRPRREERIAALLDLCQDLEGPTLIYCSRPESARSVAAALLDASLGRRVDGMNDAAEWVAREFHPDWLVGRAIRHGIGIHHGKLPRALAQYQVDSFNDGLLDWLVCTSTLIEGVNTTAKNVVVYDHILNGRTLDYFSFANIKGRSGRMRRHFVGKVYIFRAPPSEQLPTVDIPLYSQSDEVPESLLVQLEDHELTERSRERLRDVLDQDLVPVDTLRMNAGVDPARQIELVRHVRSLSDTDLRLLAWAGLPTYDQLQLASRLIVDFLNPISGRQHGVASASQLTFRLNLARSLDGDVRSLVEQELANPRSEFVDKPDGAVEATLDFLRHWPGFLFPKLLIAVQNLIRPALAEARLSADYSVFAAQCLNLFLPDQVVVLEEYGFPAQAAQSLIGQLRPYHDLDSLLVRLSEVDPGSVSDAFERELLIRTQDGLRPSAPA</sequence>
<dbReference type="InterPro" id="IPR027417">
    <property type="entry name" value="P-loop_NTPase"/>
</dbReference>
<dbReference type="InterPro" id="IPR001650">
    <property type="entry name" value="Helicase_C-like"/>
</dbReference>
<evidence type="ECO:0000313" key="8">
    <source>
        <dbReference type="Proteomes" id="UP000589626"/>
    </source>
</evidence>
<dbReference type="InterPro" id="IPR014001">
    <property type="entry name" value="Helicase_ATP-bd"/>
</dbReference>
<dbReference type="GO" id="GO:0005524">
    <property type="term" value="F:ATP binding"/>
    <property type="evidence" value="ECO:0007669"/>
    <property type="project" value="UniProtKB-KW"/>
</dbReference>
<dbReference type="PANTHER" id="PTHR12131:SF1">
    <property type="entry name" value="ATP-DEPENDENT RNA HELICASE SUPV3L1, MITOCHONDRIAL-RELATED"/>
    <property type="match status" value="1"/>
</dbReference>
<dbReference type="GO" id="GO:0004386">
    <property type="term" value="F:helicase activity"/>
    <property type="evidence" value="ECO:0007669"/>
    <property type="project" value="UniProtKB-KW"/>
</dbReference>
<evidence type="ECO:0000256" key="1">
    <source>
        <dbReference type="ARBA" id="ARBA00022741"/>
    </source>
</evidence>
<keyword evidence="1" id="KW-0547">Nucleotide-binding</keyword>
<dbReference type="SMART" id="SM00487">
    <property type="entry name" value="DEXDc"/>
    <property type="match status" value="1"/>
</dbReference>
<accession>A0A7W4Z4P2</accession>
<proteinExistence type="predicted"/>
<evidence type="ECO:0000259" key="6">
    <source>
        <dbReference type="PROSITE" id="PS51194"/>
    </source>
</evidence>
<feature type="domain" description="Helicase C-terminal" evidence="6">
    <location>
        <begin position="294"/>
        <end position="489"/>
    </location>
</feature>
<dbReference type="PROSITE" id="PS51192">
    <property type="entry name" value="HELICASE_ATP_BIND_1"/>
    <property type="match status" value="1"/>
</dbReference>
<dbReference type="PANTHER" id="PTHR12131">
    <property type="entry name" value="ATP-DEPENDENT RNA AND DNA HELICASE"/>
    <property type="match status" value="1"/>
</dbReference>
<dbReference type="EMBL" id="JACHWR010000004">
    <property type="protein sequence ID" value="MBB3044975.1"/>
    <property type="molecule type" value="Genomic_DNA"/>
</dbReference>
<dbReference type="InterPro" id="IPR050699">
    <property type="entry name" value="RNA-DNA_Helicase"/>
</dbReference>
<evidence type="ECO:0000259" key="5">
    <source>
        <dbReference type="PROSITE" id="PS51192"/>
    </source>
</evidence>
<dbReference type="RefSeq" id="WP_183594971.1">
    <property type="nucleotide sequence ID" value="NZ_JACHWR010000004.1"/>
</dbReference>
<dbReference type="SMART" id="SM00490">
    <property type="entry name" value="HELICc"/>
    <property type="match status" value="1"/>
</dbReference>
<evidence type="ECO:0000256" key="2">
    <source>
        <dbReference type="ARBA" id="ARBA00022801"/>
    </source>
</evidence>
<evidence type="ECO:0000313" key="7">
    <source>
        <dbReference type="EMBL" id="MBB3044975.1"/>
    </source>
</evidence>
<dbReference type="AlphaFoldDB" id="A0A7W4Z4P2"/>
<evidence type="ECO:0000256" key="4">
    <source>
        <dbReference type="ARBA" id="ARBA00022840"/>
    </source>
</evidence>
<dbReference type="GO" id="GO:0003676">
    <property type="term" value="F:nucleic acid binding"/>
    <property type="evidence" value="ECO:0007669"/>
    <property type="project" value="InterPro"/>
</dbReference>
<protein>
    <recommendedName>
        <fullName evidence="9">DEAD/DEAH box helicase</fullName>
    </recommendedName>
</protein>
<dbReference type="Gene3D" id="3.40.50.300">
    <property type="entry name" value="P-loop containing nucleotide triphosphate hydrolases"/>
    <property type="match status" value="2"/>
</dbReference>
<evidence type="ECO:0000256" key="3">
    <source>
        <dbReference type="ARBA" id="ARBA00022806"/>
    </source>
</evidence>
<dbReference type="GO" id="GO:0016787">
    <property type="term" value="F:hydrolase activity"/>
    <property type="evidence" value="ECO:0007669"/>
    <property type="project" value="UniProtKB-KW"/>
</dbReference>
<dbReference type="SUPFAM" id="SSF52540">
    <property type="entry name" value="P-loop containing nucleoside triphosphate hydrolases"/>
    <property type="match status" value="1"/>
</dbReference>
<keyword evidence="4" id="KW-0067">ATP-binding</keyword>
<gene>
    <name evidence="7" type="ORF">FHU40_004828</name>
</gene>